<feature type="compositionally biased region" description="Polar residues" evidence="2">
    <location>
        <begin position="365"/>
        <end position="376"/>
    </location>
</feature>
<feature type="coiled-coil region" evidence="1">
    <location>
        <begin position="551"/>
        <end position="641"/>
    </location>
</feature>
<accession>A0A8E2DY78</accession>
<proteinExistence type="predicted"/>
<evidence type="ECO:0000256" key="2">
    <source>
        <dbReference type="SAM" id="MobiDB-lite"/>
    </source>
</evidence>
<feature type="region of interest" description="Disordered" evidence="2">
    <location>
        <begin position="283"/>
        <end position="430"/>
    </location>
</feature>
<reference evidence="3 4" key="1">
    <citation type="journal article" date="2016" name="Nat. Commun.">
        <title>Ectomycorrhizal ecology is imprinted in the genome of the dominant symbiotic fungus Cenococcum geophilum.</title>
        <authorList>
            <consortium name="DOE Joint Genome Institute"/>
            <person name="Peter M."/>
            <person name="Kohler A."/>
            <person name="Ohm R.A."/>
            <person name="Kuo A."/>
            <person name="Krutzmann J."/>
            <person name="Morin E."/>
            <person name="Arend M."/>
            <person name="Barry K.W."/>
            <person name="Binder M."/>
            <person name="Choi C."/>
            <person name="Clum A."/>
            <person name="Copeland A."/>
            <person name="Grisel N."/>
            <person name="Haridas S."/>
            <person name="Kipfer T."/>
            <person name="LaButti K."/>
            <person name="Lindquist E."/>
            <person name="Lipzen A."/>
            <person name="Maire R."/>
            <person name="Meier B."/>
            <person name="Mihaltcheva S."/>
            <person name="Molinier V."/>
            <person name="Murat C."/>
            <person name="Poggeler S."/>
            <person name="Quandt C.A."/>
            <person name="Sperisen C."/>
            <person name="Tritt A."/>
            <person name="Tisserant E."/>
            <person name="Crous P.W."/>
            <person name="Henrissat B."/>
            <person name="Nehls U."/>
            <person name="Egli S."/>
            <person name="Spatafora J.W."/>
            <person name="Grigoriev I.V."/>
            <person name="Martin F.M."/>
        </authorList>
    </citation>
    <scope>NUCLEOTIDE SEQUENCE [LARGE SCALE GENOMIC DNA]</scope>
    <source>
        <strain evidence="3 4">CBS 459.81</strain>
    </source>
</reference>
<feature type="compositionally biased region" description="Low complexity" evidence="2">
    <location>
        <begin position="47"/>
        <end position="56"/>
    </location>
</feature>
<feature type="compositionally biased region" description="Polar residues" evidence="2">
    <location>
        <begin position="16"/>
        <end position="30"/>
    </location>
</feature>
<name>A0A8E2DY78_9PEZI</name>
<dbReference type="EMBL" id="KV745648">
    <property type="protein sequence ID" value="OCK73809.1"/>
    <property type="molecule type" value="Genomic_DNA"/>
</dbReference>
<keyword evidence="1" id="KW-0175">Coiled coil</keyword>
<gene>
    <name evidence="3" type="ORF">K432DRAFT_430383</name>
</gene>
<feature type="compositionally biased region" description="Basic and acidic residues" evidence="2">
    <location>
        <begin position="414"/>
        <end position="425"/>
    </location>
</feature>
<feature type="region of interest" description="Disordered" evidence="2">
    <location>
        <begin position="1"/>
        <end position="88"/>
    </location>
</feature>
<dbReference type="Proteomes" id="UP000250266">
    <property type="component" value="Unassembled WGS sequence"/>
</dbReference>
<evidence type="ECO:0000313" key="3">
    <source>
        <dbReference type="EMBL" id="OCK73809.1"/>
    </source>
</evidence>
<feature type="compositionally biased region" description="Polar residues" evidence="2">
    <location>
        <begin position="283"/>
        <end position="292"/>
    </location>
</feature>
<dbReference type="AlphaFoldDB" id="A0A8E2DY78"/>
<feature type="compositionally biased region" description="Polar residues" evidence="2">
    <location>
        <begin position="384"/>
        <end position="396"/>
    </location>
</feature>
<evidence type="ECO:0000256" key="1">
    <source>
        <dbReference type="SAM" id="Coils"/>
    </source>
</evidence>
<evidence type="ECO:0000313" key="4">
    <source>
        <dbReference type="Proteomes" id="UP000250266"/>
    </source>
</evidence>
<organism evidence="3 4">
    <name type="scientific">Lepidopterella palustris CBS 459.81</name>
    <dbReference type="NCBI Taxonomy" id="1314670"/>
    <lineage>
        <taxon>Eukaryota</taxon>
        <taxon>Fungi</taxon>
        <taxon>Dikarya</taxon>
        <taxon>Ascomycota</taxon>
        <taxon>Pezizomycotina</taxon>
        <taxon>Dothideomycetes</taxon>
        <taxon>Pleosporomycetidae</taxon>
        <taxon>Mytilinidiales</taxon>
        <taxon>Argynnaceae</taxon>
        <taxon>Lepidopterella</taxon>
    </lineage>
</organism>
<protein>
    <submittedName>
        <fullName evidence="3">Uncharacterized protein</fullName>
    </submittedName>
</protein>
<sequence>MQIANPDNECRPSVAPFQSDTSDNSITPSPRNGVLRKRPQERIDNYSRMSTSSSRASIHKTDLAESPVEPQPRKRRRRIVEDSSDNEPVSRLPLRKLLVCLRVLPSKLRWILSQPPLANHVGGMHLNDHQKESSNESQELAKSVDLKFPLNTKTLERLLPPVTRTDDSSSRPSPFPTTEMQLDHKAVPGRHWGDETITLSLETMASLPPINLRELLIVTTRENQVLKEEILHWRQQCSASRQLQVVTKSKSALQYENLQLKEQISRLQRQCVTVQPVQIVKPTTSSAKSENQTLDEERAHSQHQNFTAQPVQAVKEKKHAPCSDISPADNDYQKAKTNPRIPANGAPNDPKPAPPKATPVSSPTSGRQSESLLTNNDNKKETKTGTQLSSASTTNAARLAETEDAPAMSPTTKRQSDKPLSEKDSSQQTKMSAWISSIDMNSAAIPNATKDSQVLSPQKRSEMLLLEKDMEKRVKASVHINSNSRANTVELVASIAKPTTSRAIQTAPLIPPVVPSKPPVVPARPPHLPLKPLVQSFADFSSPTAPKQLRLESLERELAKALEQNKMLKRDRVSLIGDIDHIRTEKVTAEERAADAARRATEAENSALEARKLAVASETIIEDLQSRLAKAQLKKDSYECRIPKRNYLKYDYKYKRLKSVELEELVSAKPEW</sequence>
<keyword evidence="4" id="KW-1185">Reference proteome</keyword>